<name>A0A7S4BZV0_CHRCT</name>
<proteinExistence type="predicted"/>
<protein>
    <submittedName>
        <fullName evidence="1">Uncharacterized protein</fullName>
    </submittedName>
</protein>
<gene>
    <name evidence="1" type="ORF">PCAR00345_LOCUS35244</name>
</gene>
<dbReference type="Gene3D" id="3.40.30.10">
    <property type="entry name" value="Glutaredoxin"/>
    <property type="match status" value="1"/>
</dbReference>
<sequence>MATKHWARYLRNVQIQFCPRTATPSSVTFLSDITATKVKTAVPALQVSKTLINDTGNPDKPAPQLLKLGFVDGYEEIIDASTHNCREIYALIGVQNGRLDLEALKRGKPW</sequence>
<organism evidence="1">
    <name type="scientific">Chrysotila carterae</name>
    <name type="common">Marine alga</name>
    <name type="synonym">Syracosphaera carterae</name>
    <dbReference type="NCBI Taxonomy" id="13221"/>
    <lineage>
        <taxon>Eukaryota</taxon>
        <taxon>Haptista</taxon>
        <taxon>Haptophyta</taxon>
        <taxon>Prymnesiophyceae</taxon>
        <taxon>Isochrysidales</taxon>
        <taxon>Isochrysidaceae</taxon>
        <taxon>Chrysotila</taxon>
    </lineage>
</organism>
<dbReference type="EMBL" id="HBIZ01055043">
    <property type="protein sequence ID" value="CAE0782542.1"/>
    <property type="molecule type" value="Transcribed_RNA"/>
</dbReference>
<evidence type="ECO:0000313" key="1">
    <source>
        <dbReference type="EMBL" id="CAE0782542.1"/>
    </source>
</evidence>
<accession>A0A7S4BZV0</accession>
<dbReference type="AlphaFoldDB" id="A0A7S4BZV0"/>
<reference evidence="1" key="1">
    <citation type="submission" date="2021-01" db="EMBL/GenBank/DDBJ databases">
        <authorList>
            <person name="Corre E."/>
            <person name="Pelletier E."/>
            <person name="Niang G."/>
            <person name="Scheremetjew M."/>
            <person name="Finn R."/>
            <person name="Kale V."/>
            <person name="Holt S."/>
            <person name="Cochrane G."/>
            <person name="Meng A."/>
            <person name="Brown T."/>
            <person name="Cohen L."/>
        </authorList>
    </citation>
    <scope>NUCLEOTIDE SEQUENCE</scope>
    <source>
        <strain evidence="1">CCMP645</strain>
    </source>
</reference>